<dbReference type="SUPFAM" id="SSF53448">
    <property type="entry name" value="Nucleotide-diphospho-sugar transferases"/>
    <property type="match status" value="1"/>
</dbReference>
<dbReference type="PROSITE" id="PS51257">
    <property type="entry name" value="PROKAR_LIPOPROTEIN"/>
    <property type="match status" value="1"/>
</dbReference>
<dbReference type="Proteomes" id="UP001165740">
    <property type="component" value="Chromosome 14"/>
</dbReference>
<gene>
    <name evidence="2 3" type="primary">LOC106073772</name>
</gene>
<protein>
    <submittedName>
        <fullName evidence="2 3">Uncharacterized protein LOC106073772</fullName>
    </submittedName>
</protein>
<dbReference type="Gene3D" id="3.90.550.20">
    <property type="match status" value="1"/>
</dbReference>
<dbReference type="Pfam" id="PF04488">
    <property type="entry name" value="Gly_transf_sug"/>
    <property type="match status" value="1"/>
</dbReference>
<organism evidence="1 2">
    <name type="scientific">Biomphalaria glabrata</name>
    <name type="common">Bloodfluke planorb</name>
    <name type="synonym">Freshwater snail</name>
    <dbReference type="NCBI Taxonomy" id="6526"/>
    <lineage>
        <taxon>Eukaryota</taxon>
        <taxon>Metazoa</taxon>
        <taxon>Spiralia</taxon>
        <taxon>Lophotrochozoa</taxon>
        <taxon>Mollusca</taxon>
        <taxon>Gastropoda</taxon>
        <taxon>Heterobranchia</taxon>
        <taxon>Euthyneura</taxon>
        <taxon>Panpulmonata</taxon>
        <taxon>Hygrophila</taxon>
        <taxon>Lymnaeoidea</taxon>
        <taxon>Planorbidae</taxon>
        <taxon>Biomphalaria</taxon>
    </lineage>
</organism>
<name>A0A9W2YWA5_BIOGL</name>
<dbReference type="GeneID" id="106073772"/>
<reference evidence="2 3" key="1">
    <citation type="submission" date="2025-04" db="UniProtKB">
        <authorList>
            <consortium name="RefSeq"/>
        </authorList>
    </citation>
    <scope>IDENTIFICATION</scope>
</reference>
<evidence type="ECO:0000313" key="3">
    <source>
        <dbReference type="RefSeq" id="XP_055867039.1"/>
    </source>
</evidence>
<sequence>MAFRKACLHYKSRKNIFNLLVFLLSCTVSWYALCFAFEVVVKALDTGAEDNIIMFKDIYTHEPWPGLESNLTEPGAIPAKVHYYWCGNKMFRFVDYLSLLSIVRILKPQKIIFHHFYQPRVDTFWYHTWFQELKQSVPNLVLRRSISNLDCGSEEVLKYILNKLSQEGGVYVGEKVILTQVPSAAYTDDFFYSFRFRNKLVDFTSGVIFSKNGFPVESIGEKLKFIYQSPRTCYIVDEFDAIPESRLPDPERACLVADSLMYPKNIWDNTTRFSELARWLYYGQRARLFPVENSDELIPMVSHLIWMRTNNLIKSDELEFYHYLSIMSALYVAGFKAVYIHGEIEPYGPWWELLKRENVKFILIERPETIFQQAVDGPSHQSDVLRLNILLRYGGVYQDRDVLWVGQIPDNLRRYPVVACPDWPQNGEWPEVFNMGVMMAKRNAPWLKSFLSTFRYYRDDKWAFNAVMMPYKAYEQHPDQLYVDRYLQVICFYGVCHPTWQPDYKRDIMDQRPVPAFAWREARSFHFTVPKPPESLTSPAAVKNGDDIYAEIGKLILEKSGHLDLL</sequence>
<dbReference type="PANTHER" id="PTHR46830">
    <property type="entry name" value="TRANSFERASE, PUTATIVE-RELATED"/>
    <property type="match status" value="1"/>
</dbReference>
<keyword evidence="1" id="KW-1185">Reference proteome</keyword>
<dbReference type="RefSeq" id="XP_055867039.1">
    <property type="nucleotide sequence ID" value="XM_056011064.1"/>
</dbReference>
<accession>A0A9W2YWA5</accession>
<dbReference type="OrthoDB" id="6150660at2759"/>
<proteinExistence type="predicted"/>
<evidence type="ECO:0000313" key="2">
    <source>
        <dbReference type="RefSeq" id="XP_055867038.1"/>
    </source>
</evidence>
<evidence type="ECO:0000313" key="1">
    <source>
        <dbReference type="Proteomes" id="UP001165740"/>
    </source>
</evidence>
<dbReference type="InterPro" id="IPR007577">
    <property type="entry name" value="GlycoTrfase_DXD_sugar-bd_CS"/>
</dbReference>
<dbReference type="InterPro" id="IPR029044">
    <property type="entry name" value="Nucleotide-diphossugar_trans"/>
</dbReference>
<dbReference type="RefSeq" id="XP_055867038.1">
    <property type="nucleotide sequence ID" value="XM_056011063.1"/>
</dbReference>
<dbReference type="AlphaFoldDB" id="A0A9W2YWA5"/>
<dbReference type="OMA" id="WWEELAN"/>
<dbReference type="PANTHER" id="PTHR46830:SF1">
    <property type="entry name" value="ALPHA-1,4-N-ACETYLGLUCOSAMINYLTRANSFERASE"/>
    <property type="match status" value="1"/>
</dbReference>